<feature type="transmembrane region" description="Helical" evidence="6">
    <location>
        <begin position="441"/>
        <end position="462"/>
    </location>
</feature>
<comment type="similarity">
    <text evidence="2">Belongs to the amino acid-polyamine-organocation (APC) superfamily. Cationic amino acid transporter (CAT) (TC 2.A.3.3) family.</text>
</comment>
<dbReference type="PANTHER" id="PTHR43243:SF41">
    <property type="entry name" value="CATIONIC AMINO ACID TRANSPORTER 7, CHLOROPLASTIC"/>
    <property type="match status" value="1"/>
</dbReference>
<dbReference type="AlphaFoldDB" id="D8RQZ8"/>
<dbReference type="Proteomes" id="UP000001514">
    <property type="component" value="Unassembled WGS sequence"/>
</dbReference>
<feature type="transmembrane region" description="Helical" evidence="6">
    <location>
        <begin position="288"/>
        <end position="314"/>
    </location>
</feature>
<dbReference type="KEGG" id="smo:SELMODRAFT_173423"/>
<evidence type="ECO:0000313" key="8">
    <source>
        <dbReference type="EMBL" id="EFJ25309.1"/>
    </source>
</evidence>
<feature type="transmembrane region" description="Helical" evidence="6">
    <location>
        <begin position="205"/>
        <end position="226"/>
    </location>
</feature>
<dbReference type="STRING" id="88036.D8RQZ8"/>
<evidence type="ECO:0000256" key="4">
    <source>
        <dbReference type="ARBA" id="ARBA00022989"/>
    </source>
</evidence>
<dbReference type="Pfam" id="PF13906">
    <property type="entry name" value="AA_permease_C"/>
    <property type="match status" value="1"/>
</dbReference>
<dbReference type="InterPro" id="IPR002293">
    <property type="entry name" value="AA/rel_permease1"/>
</dbReference>
<feature type="transmembrane region" description="Helical" evidence="6">
    <location>
        <begin position="56"/>
        <end position="76"/>
    </location>
</feature>
<evidence type="ECO:0000259" key="7">
    <source>
        <dbReference type="Pfam" id="PF13906"/>
    </source>
</evidence>
<keyword evidence="3 6" id="KW-0812">Transmembrane</keyword>
<feature type="transmembrane region" description="Helical" evidence="6">
    <location>
        <begin position="530"/>
        <end position="550"/>
    </location>
</feature>
<dbReference type="GO" id="GO:0005886">
    <property type="term" value="C:plasma membrane"/>
    <property type="evidence" value="ECO:0000318"/>
    <property type="project" value="GO_Central"/>
</dbReference>
<evidence type="ECO:0000313" key="9">
    <source>
        <dbReference type="Proteomes" id="UP000001514"/>
    </source>
</evidence>
<gene>
    <name evidence="8" type="primary">CAT4-2</name>
    <name evidence="8" type="ORF">SELMODRAFT_173423</name>
</gene>
<keyword evidence="4 6" id="KW-1133">Transmembrane helix</keyword>
<feature type="transmembrane region" description="Helical" evidence="6">
    <location>
        <begin position="148"/>
        <end position="169"/>
    </location>
</feature>
<comment type="subcellular location">
    <subcellularLocation>
        <location evidence="1">Membrane</location>
        <topology evidence="1">Multi-pass membrane protein</topology>
    </subcellularLocation>
</comment>
<feature type="transmembrane region" description="Helical" evidence="6">
    <location>
        <begin position="334"/>
        <end position="357"/>
    </location>
</feature>
<evidence type="ECO:0000256" key="2">
    <source>
        <dbReference type="ARBA" id="ARBA00008572"/>
    </source>
</evidence>
<keyword evidence="9" id="KW-1185">Reference proteome</keyword>
<sequence length="604" mass="66267">MEDPSSSFASVTAYLSAISKTHSRLKQRMAASWTPSEEMNEVRSRSGAEMRRKLKWYDLIAMGMGGMLGAGIFVTTGTAAKSFAGPSIVLAYIVAGISALLSAFCYTEFAVEMPVAGGAFSYLRITFGEFAAFFTGANLLMEYVLSNAAVARSFTAYFSAIFGVAAWRIEVTAIHSKYNMLDFPAVALLIIITIFLCYSTKDSSIFNMVMTVAHVLFILFIIVAGFVKGDVKNFTTPGHPSSEGGFFPYGVRGVLNGAAIVYFSYIGYDAVSTLAEEVEEPVKKNIPIGVSGSVAIVSVLYCLMAASMSMLVPYDMIDADASYPMAFRKVGWDWAAKIVSVGASLGIFTSLLVAMLGQARYLCVIGRSNVIPYWFAKVNPSTGTPINATVFLGVVTSAISLFTDLEILLNMISIGTLFVFYMVANALIFRRHVVRKISSPWPTLVFLALFSGSAIGFVTFWNLNRNDLWWGLVFFGVLCVLLTMIFWWKVPQAHKPADWGAPLMPWLAAVSIFLNVFLLGSVDWQSYRRFGLWSIVVVIFYVVYSVHASFDAESNRSRLLLAGKAGDLELQDHHHQQQAVKSKLQLVHGEQQQVVLQVCPGDQS</sequence>
<feature type="transmembrane region" description="Helical" evidence="6">
    <location>
        <begin position="121"/>
        <end position="141"/>
    </location>
</feature>
<dbReference type="eggNOG" id="KOG1286">
    <property type="taxonomic scope" value="Eukaryota"/>
</dbReference>
<feature type="transmembrane region" description="Helical" evidence="6">
    <location>
        <begin position="499"/>
        <end position="518"/>
    </location>
</feature>
<dbReference type="Gene3D" id="1.20.1740.10">
    <property type="entry name" value="Amino acid/polyamine transporter I"/>
    <property type="match status" value="1"/>
</dbReference>
<reference evidence="8 9" key="1">
    <citation type="journal article" date="2011" name="Science">
        <title>The Selaginella genome identifies genetic changes associated with the evolution of vascular plants.</title>
        <authorList>
            <person name="Banks J.A."/>
            <person name="Nishiyama T."/>
            <person name="Hasebe M."/>
            <person name="Bowman J.L."/>
            <person name="Gribskov M."/>
            <person name="dePamphilis C."/>
            <person name="Albert V.A."/>
            <person name="Aono N."/>
            <person name="Aoyama T."/>
            <person name="Ambrose B.A."/>
            <person name="Ashton N.W."/>
            <person name="Axtell M.J."/>
            <person name="Barker E."/>
            <person name="Barker M.S."/>
            <person name="Bennetzen J.L."/>
            <person name="Bonawitz N.D."/>
            <person name="Chapple C."/>
            <person name="Cheng C."/>
            <person name="Correa L.G."/>
            <person name="Dacre M."/>
            <person name="DeBarry J."/>
            <person name="Dreyer I."/>
            <person name="Elias M."/>
            <person name="Engstrom E.M."/>
            <person name="Estelle M."/>
            <person name="Feng L."/>
            <person name="Finet C."/>
            <person name="Floyd S.K."/>
            <person name="Frommer W.B."/>
            <person name="Fujita T."/>
            <person name="Gramzow L."/>
            <person name="Gutensohn M."/>
            <person name="Harholt J."/>
            <person name="Hattori M."/>
            <person name="Heyl A."/>
            <person name="Hirai T."/>
            <person name="Hiwatashi Y."/>
            <person name="Ishikawa M."/>
            <person name="Iwata M."/>
            <person name="Karol K.G."/>
            <person name="Koehler B."/>
            <person name="Kolukisaoglu U."/>
            <person name="Kubo M."/>
            <person name="Kurata T."/>
            <person name="Lalonde S."/>
            <person name="Li K."/>
            <person name="Li Y."/>
            <person name="Litt A."/>
            <person name="Lyons E."/>
            <person name="Manning G."/>
            <person name="Maruyama T."/>
            <person name="Michael T.P."/>
            <person name="Mikami K."/>
            <person name="Miyazaki S."/>
            <person name="Morinaga S."/>
            <person name="Murata T."/>
            <person name="Mueller-Roeber B."/>
            <person name="Nelson D.R."/>
            <person name="Obara M."/>
            <person name="Oguri Y."/>
            <person name="Olmstead R.G."/>
            <person name="Onodera N."/>
            <person name="Petersen B.L."/>
            <person name="Pils B."/>
            <person name="Prigge M."/>
            <person name="Rensing S.A."/>
            <person name="Riano-Pachon D.M."/>
            <person name="Roberts A.W."/>
            <person name="Sato Y."/>
            <person name="Scheller H.V."/>
            <person name="Schulz B."/>
            <person name="Schulz C."/>
            <person name="Shakirov E.V."/>
            <person name="Shibagaki N."/>
            <person name="Shinohara N."/>
            <person name="Shippen D.E."/>
            <person name="Soerensen I."/>
            <person name="Sotooka R."/>
            <person name="Sugimoto N."/>
            <person name="Sugita M."/>
            <person name="Sumikawa N."/>
            <person name="Tanurdzic M."/>
            <person name="Theissen G."/>
            <person name="Ulvskov P."/>
            <person name="Wakazuki S."/>
            <person name="Weng J.K."/>
            <person name="Willats W.W."/>
            <person name="Wipf D."/>
            <person name="Wolf P.G."/>
            <person name="Yang L."/>
            <person name="Zimmer A.D."/>
            <person name="Zhu Q."/>
            <person name="Mitros T."/>
            <person name="Hellsten U."/>
            <person name="Loque D."/>
            <person name="Otillar R."/>
            <person name="Salamov A."/>
            <person name="Schmutz J."/>
            <person name="Shapiro H."/>
            <person name="Lindquist E."/>
            <person name="Lucas S."/>
            <person name="Rokhsar D."/>
            <person name="Grigoriev I.V."/>
        </authorList>
    </citation>
    <scope>NUCLEOTIDE SEQUENCE [LARGE SCALE GENOMIC DNA]</scope>
</reference>
<dbReference type="GO" id="GO:0006865">
    <property type="term" value="P:amino acid transport"/>
    <property type="evidence" value="ECO:0000318"/>
    <property type="project" value="GO_Central"/>
</dbReference>
<dbReference type="OrthoDB" id="3900342at2759"/>
<evidence type="ECO:0000256" key="3">
    <source>
        <dbReference type="ARBA" id="ARBA00022692"/>
    </source>
</evidence>
<dbReference type="OMA" id="FCLYLMY"/>
<name>D8RQZ8_SELML</name>
<feature type="domain" description="Cationic amino acid transporter C-terminal" evidence="7">
    <location>
        <begin position="499"/>
        <end position="549"/>
    </location>
</feature>
<dbReference type="InterPro" id="IPR029485">
    <property type="entry name" value="CAT_C"/>
</dbReference>
<dbReference type="EMBL" id="GL377587">
    <property type="protein sequence ID" value="EFJ25309.1"/>
    <property type="molecule type" value="Genomic_DNA"/>
</dbReference>
<evidence type="ECO:0000256" key="6">
    <source>
        <dbReference type="SAM" id="Phobius"/>
    </source>
</evidence>
<protein>
    <submittedName>
        <fullName evidence="8">Uncharacterized protein CAT4-2</fullName>
    </submittedName>
</protein>
<feature type="transmembrane region" description="Helical" evidence="6">
    <location>
        <begin position="181"/>
        <end position="198"/>
    </location>
</feature>
<dbReference type="GO" id="GO:0015171">
    <property type="term" value="F:amino acid transmembrane transporter activity"/>
    <property type="evidence" value="ECO:0000318"/>
    <property type="project" value="GO_Central"/>
</dbReference>
<accession>D8RQZ8</accession>
<keyword evidence="5 6" id="KW-0472">Membrane</keyword>
<feature type="transmembrane region" description="Helical" evidence="6">
    <location>
        <begin position="468"/>
        <end position="487"/>
    </location>
</feature>
<dbReference type="Pfam" id="PF13520">
    <property type="entry name" value="AA_permease_2"/>
    <property type="match status" value="1"/>
</dbReference>
<dbReference type="GeneID" id="9641920"/>
<evidence type="ECO:0000256" key="5">
    <source>
        <dbReference type="ARBA" id="ARBA00023136"/>
    </source>
</evidence>
<feature type="transmembrane region" description="Helical" evidence="6">
    <location>
        <begin position="246"/>
        <end position="268"/>
    </location>
</feature>
<evidence type="ECO:0000256" key="1">
    <source>
        <dbReference type="ARBA" id="ARBA00004141"/>
    </source>
</evidence>
<dbReference type="PANTHER" id="PTHR43243">
    <property type="entry name" value="INNER MEMBRANE TRANSPORTER YGJI-RELATED"/>
    <property type="match status" value="1"/>
</dbReference>
<organism evidence="9">
    <name type="scientific">Selaginella moellendorffii</name>
    <name type="common">Spikemoss</name>
    <dbReference type="NCBI Taxonomy" id="88036"/>
    <lineage>
        <taxon>Eukaryota</taxon>
        <taxon>Viridiplantae</taxon>
        <taxon>Streptophyta</taxon>
        <taxon>Embryophyta</taxon>
        <taxon>Tracheophyta</taxon>
        <taxon>Lycopodiopsida</taxon>
        <taxon>Selaginellales</taxon>
        <taxon>Selaginellaceae</taxon>
        <taxon>Selaginella</taxon>
    </lineage>
</organism>
<dbReference type="Gramene" id="EFJ25309">
    <property type="protein sequence ID" value="EFJ25309"/>
    <property type="gene ID" value="SELMODRAFT_173423"/>
</dbReference>
<feature type="transmembrane region" description="Helical" evidence="6">
    <location>
        <begin position="407"/>
        <end position="429"/>
    </location>
</feature>
<dbReference type="FunCoup" id="D8RQZ8">
    <property type="interactions" value="92"/>
</dbReference>
<dbReference type="InParanoid" id="D8RQZ8"/>
<proteinExistence type="inferred from homology"/>
<feature type="transmembrane region" description="Helical" evidence="6">
    <location>
        <begin position="88"/>
        <end position="109"/>
    </location>
</feature>
<dbReference type="HOGENOM" id="CLU_007946_15_9_1"/>